<proteinExistence type="inferred from homology"/>
<dbReference type="Proteomes" id="UP000799776">
    <property type="component" value="Unassembled WGS sequence"/>
</dbReference>
<evidence type="ECO:0000256" key="11">
    <source>
        <dbReference type="ARBA" id="ARBA00041912"/>
    </source>
</evidence>
<keyword evidence="3" id="KW-0202">Cytokine</keyword>
<dbReference type="InterPro" id="IPR001398">
    <property type="entry name" value="Macrophage_inhib_fac"/>
</dbReference>
<feature type="region of interest" description="Disordered" evidence="13">
    <location>
        <begin position="339"/>
        <end position="380"/>
    </location>
</feature>
<evidence type="ECO:0000256" key="7">
    <source>
        <dbReference type="ARBA" id="ARBA00036823"/>
    </source>
</evidence>
<name>A0A9P4LTH7_9PEZI</name>
<evidence type="ECO:0000256" key="4">
    <source>
        <dbReference type="ARBA" id="ARBA00022525"/>
    </source>
</evidence>
<dbReference type="EC" id="5.3.3.12" evidence="8"/>
<dbReference type="PANTHER" id="PTHR11954:SF6">
    <property type="entry name" value="MACROPHAGE MIGRATION INHIBITORY FACTOR"/>
    <property type="match status" value="1"/>
</dbReference>
<dbReference type="GO" id="GO:0004167">
    <property type="term" value="F:dopachrome isomerase activity"/>
    <property type="evidence" value="ECO:0007669"/>
    <property type="project" value="UniProtKB-EC"/>
</dbReference>
<feature type="compositionally biased region" description="Polar residues" evidence="13">
    <location>
        <begin position="28"/>
        <end position="38"/>
    </location>
</feature>
<dbReference type="AlphaFoldDB" id="A0A9P4LTH7"/>
<evidence type="ECO:0000256" key="3">
    <source>
        <dbReference type="ARBA" id="ARBA00022514"/>
    </source>
</evidence>
<feature type="compositionally biased region" description="Polar residues" evidence="13">
    <location>
        <begin position="274"/>
        <end position="283"/>
    </location>
</feature>
<dbReference type="EMBL" id="ML978730">
    <property type="protein sequence ID" value="KAF2085560.1"/>
    <property type="molecule type" value="Genomic_DNA"/>
</dbReference>
<dbReference type="Pfam" id="PF01187">
    <property type="entry name" value="MIF"/>
    <property type="match status" value="1"/>
</dbReference>
<organism evidence="14 15">
    <name type="scientific">Saccharata proteae CBS 121410</name>
    <dbReference type="NCBI Taxonomy" id="1314787"/>
    <lineage>
        <taxon>Eukaryota</taxon>
        <taxon>Fungi</taxon>
        <taxon>Dikarya</taxon>
        <taxon>Ascomycota</taxon>
        <taxon>Pezizomycotina</taxon>
        <taxon>Dothideomycetes</taxon>
        <taxon>Dothideomycetes incertae sedis</taxon>
        <taxon>Botryosphaeriales</taxon>
        <taxon>Saccharataceae</taxon>
        <taxon>Saccharata</taxon>
    </lineage>
</organism>
<comment type="catalytic activity">
    <reaction evidence="7">
        <text>L-dopachrome = 5,6-dihydroxyindole-2-carboxylate</text>
        <dbReference type="Rhea" id="RHEA:13041"/>
        <dbReference type="ChEBI" id="CHEBI:16875"/>
        <dbReference type="ChEBI" id="CHEBI:57509"/>
        <dbReference type="EC" id="5.3.3.12"/>
    </reaction>
</comment>
<dbReference type="OrthoDB" id="255819at2759"/>
<keyword evidence="4" id="KW-0964">Secreted</keyword>
<feature type="non-terminal residue" evidence="14">
    <location>
        <position position="1"/>
    </location>
</feature>
<evidence type="ECO:0000256" key="6">
    <source>
        <dbReference type="ARBA" id="ARBA00036735"/>
    </source>
</evidence>
<evidence type="ECO:0000256" key="5">
    <source>
        <dbReference type="ARBA" id="ARBA00023235"/>
    </source>
</evidence>
<feature type="non-terminal residue" evidence="14">
    <location>
        <position position="380"/>
    </location>
</feature>
<evidence type="ECO:0000256" key="2">
    <source>
        <dbReference type="ARBA" id="ARBA00005851"/>
    </source>
</evidence>
<evidence type="ECO:0000256" key="13">
    <source>
        <dbReference type="SAM" id="MobiDB-lite"/>
    </source>
</evidence>
<evidence type="ECO:0000256" key="1">
    <source>
        <dbReference type="ARBA" id="ARBA00004613"/>
    </source>
</evidence>
<dbReference type="Gene3D" id="3.30.429.10">
    <property type="entry name" value="Macrophage Migration Inhibitory Factor"/>
    <property type="match status" value="1"/>
</dbReference>
<comment type="subcellular location">
    <subcellularLocation>
        <location evidence="1">Secreted</location>
    </subcellularLocation>
</comment>
<dbReference type="EC" id="5.3.2.1" evidence="9"/>
<feature type="region of interest" description="Disordered" evidence="13">
    <location>
        <begin position="1"/>
        <end position="94"/>
    </location>
</feature>
<feature type="compositionally biased region" description="Pro residues" evidence="13">
    <location>
        <begin position="354"/>
        <end position="363"/>
    </location>
</feature>
<dbReference type="PANTHER" id="PTHR11954">
    <property type="entry name" value="D-DOPACHROME DECARBOXYLASE"/>
    <property type="match status" value="1"/>
</dbReference>
<accession>A0A9P4LTH7</accession>
<evidence type="ECO:0000313" key="14">
    <source>
        <dbReference type="EMBL" id="KAF2085560.1"/>
    </source>
</evidence>
<dbReference type="InterPro" id="IPR014347">
    <property type="entry name" value="Tautomerase/MIF_sf"/>
</dbReference>
<comment type="catalytic activity">
    <reaction evidence="6">
        <text>3-phenylpyruvate = enol-phenylpyruvate</text>
        <dbReference type="Rhea" id="RHEA:17097"/>
        <dbReference type="ChEBI" id="CHEBI:16815"/>
        <dbReference type="ChEBI" id="CHEBI:18005"/>
        <dbReference type="EC" id="5.3.2.1"/>
    </reaction>
</comment>
<feature type="region of interest" description="Disordered" evidence="13">
    <location>
        <begin position="242"/>
        <end position="305"/>
    </location>
</feature>
<keyword evidence="5" id="KW-0413">Isomerase</keyword>
<sequence>SISSSSTSADHFPKSAGATLRLPDQHTDQLSPAQSSFSFEDRVASSRSSNLPDHDNLADRKNITRHIEYGAPGEKKDSPKMKQEQTPSQHKMRRRTQYFEGQFNERDTTGPARDRVGKDSPVIVELKTNVIIKDEYTMVTDLSYQLSQRYQRPESAIMVTLHHSACLLLGGSFDPAYILSITALPTQLQPVTNKRNAALLQTFMADVLGVTMTRGIIRFQGLAEENMATNGRTMLGEIERVEREHAEEKGSSLRRAVTKGSRRSGMTPKPSTPKLKSSAQLSRNESERSGRDVTPAMPSPGPFDSVTAIPEYPYDGQKMEDVSPVDSAVKGDFALPLTKKSKMKPTPTKSVPNLAPPPIPVDAPTPKVGKRKSLISIFKR</sequence>
<comment type="similarity">
    <text evidence="2">Belongs to the MIF family.</text>
</comment>
<evidence type="ECO:0000256" key="9">
    <source>
        <dbReference type="ARBA" id="ARBA00039086"/>
    </source>
</evidence>
<dbReference type="GO" id="GO:0005576">
    <property type="term" value="C:extracellular region"/>
    <property type="evidence" value="ECO:0007669"/>
    <property type="project" value="UniProtKB-SubCell"/>
</dbReference>
<feature type="compositionally biased region" description="Basic and acidic residues" evidence="13">
    <location>
        <begin position="242"/>
        <end position="251"/>
    </location>
</feature>
<keyword evidence="15" id="KW-1185">Reference proteome</keyword>
<feature type="compositionally biased region" description="Low complexity" evidence="13">
    <location>
        <begin position="344"/>
        <end position="353"/>
    </location>
</feature>
<dbReference type="SUPFAM" id="SSF55331">
    <property type="entry name" value="Tautomerase/MIF"/>
    <property type="match status" value="1"/>
</dbReference>
<feature type="compositionally biased region" description="Basic and acidic residues" evidence="13">
    <location>
        <begin position="52"/>
        <end position="83"/>
    </location>
</feature>
<evidence type="ECO:0000313" key="15">
    <source>
        <dbReference type="Proteomes" id="UP000799776"/>
    </source>
</evidence>
<dbReference type="GO" id="GO:0050178">
    <property type="term" value="F:phenylpyruvate tautomerase activity"/>
    <property type="evidence" value="ECO:0007669"/>
    <property type="project" value="UniProtKB-EC"/>
</dbReference>
<evidence type="ECO:0000256" key="10">
    <source>
        <dbReference type="ARBA" id="ARBA00041631"/>
    </source>
</evidence>
<reference evidence="14" key="1">
    <citation type="journal article" date="2020" name="Stud. Mycol.">
        <title>101 Dothideomycetes genomes: a test case for predicting lifestyles and emergence of pathogens.</title>
        <authorList>
            <person name="Haridas S."/>
            <person name="Albert R."/>
            <person name="Binder M."/>
            <person name="Bloem J."/>
            <person name="Labutti K."/>
            <person name="Salamov A."/>
            <person name="Andreopoulos B."/>
            <person name="Baker S."/>
            <person name="Barry K."/>
            <person name="Bills G."/>
            <person name="Bluhm B."/>
            <person name="Cannon C."/>
            <person name="Castanera R."/>
            <person name="Culley D."/>
            <person name="Daum C."/>
            <person name="Ezra D."/>
            <person name="Gonzalez J."/>
            <person name="Henrissat B."/>
            <person name="Kuo A."/>
            <person name="Liang C."/>
            <person name="Lipzen A."/>
            <person name="Lutzoni F."/>
            <person name="Magnuson J."/>
            <person name="Mondo S."/>
            <person name="Nolan M."/>
            <person name="Ohm R."/>
            <person name="Pangilinan J."/>
            <person name="Park H.-J."/>
            <person name="Ramirez L."/>
            <person name="Alfaro M."/>
            <person name="Sun H."/>
            <person name="Tritt A."/>
            <person name="Yoshinaga Y."/>
            <person name="Zwiers L.-H."/>
            <person name="Turgeon B."/>
            <person name="Goodwin S."/>
            <person name="Spatafora J."/>
            <person name="Crous P."/>
            <person name="Grigoriev I."/>
        </authorList>
    </citation>
    <scope>NUCLEOTIDE SEQUENCE</scope>
    <source>
        <strain evidence="14">CBS 121410</strain>
    </source>
</reference>
<gene>
    <name evidence="14" type="ORF">K490DRAFT_13356</name>
</gene>
<protein>
    <recommendedName>
        <fullName evidence="12">L-dopachrome isomerase</fullName>
        <ecNumber evidence="9">5.3.2.1</ecNumber>
        <ecNumber evidence="8">5.3.3.12</ecNumber>
    </recommendedName>
    <alternativeName>
        <fullName evidence="10">L-dopachrome tautomerase</fullName>
    </alternativeName>
    <alternativeName>
        <fullName evidence="11">Phenylpyruvate tautomerase</fullName>
    </alternativeName>
</protein>
<comment type="caution">
    <text evidence="14">The sequence shown here is derived from an EMBL/GenBank/DDBJ whole genome shotgun (WGS) entry which is preliminary data.</text>
</comment>
<feature type="compositionally biased region" description="Basic residues" evidence="13">
    <location>
        <begin position="368"/>
        <end position="380"/>
    </location>
</feature>
<evidence type="ECO:0000256" key="8">
    <source>
        <dbReference type="ARBA" id="ARBA00038932"/>
    </source>
</evidence>
<evidence type="ECO:0000256" key="12">
    <source>
        <dbReference type="ARBA" id="ARBA00042730"/>
    </source>
</evidence>